<keyword evidence="15" id="KW-0675">Receptor</keyword>
<dbReference type="EMBL" id="JAXUIC010000005">
    <property type="protein sequence ID" value="KAK4590900.1"/>
    <property type="molecule type" value="Genomic_DNA"/>
</dbReference>
<dbReference type="SUPFAM" id="SSF56112">
    <property type="entry name" value="Protein kinase-like (PK-like)"/>
    <property type="match status" value="1"/>
</dbReference>
<feature type="transmembrane region" description="Helical" evidence="19">
    <location>
        <begin position="506"/>
        <end position="528"/>
    </location>
</feature>
<feature type="binding site" evidence="18">
    <location>
        <position position="611"/>
    </location>
    <ligand>
        <name>ATP</name>
        <dbReference type="ChEBI" id="CHEBI:30616"/>
    </ligand>
</feature>
<dbReference type="Gene3D" id="1.10.510.10">
    <property type="entry name" value="Transferase(Phosphotransferase) domain 1"/>
    <property type="match status" value="1"/>
</dbReference>
<dbReference type="PANTHER" id="PTHR45631:SF202">
    <property type="entry name" value="SENESCENCE-INDUCED RECEPTOR-LIKE SERINE_THREONINE-PROTEIN KINASE"/>
    <property type="match status" value="1"/>
</dbReference>
<dbReference type="PROSITE" id="PS51450">
    <property type="entry name" value="LRR"/>
    <property type="match status" value="1"/>
</dbReference>
<evidence type="ECO:0000256" key="20">
    <source>
        <dbReference type="SAM" id="SignalP"/>
    </source>
</evidence>
<dbReference type="CDD" id="cd14066">
    <property type="entry name" value="STKc_IRAK"/>
    <property type="match status" value="1"/>
</dbReference>
<dbReference type="PROSITE" id="PS00107">
    <property type="entry name" value="PROTEIN_KINASE_ATP"/>
    <property type="match status" value="1"/>
</dbReference>
<evidence type="ECO:0000259" key="21">
    <source>
        <dbReference type="PROSITE" id="PS50011"/>
    </source>
</evidence>
<evidence type="ECO:0000256" key="7">
    <source>
        <dbReference type="ARBA" id="ARBA00022692"/>
    </source>
</evidence>
<proteinExistence type="predicted"/>
<dbReference type="InterPro" id="IPR011009">
    <property type="entry name" value="Kinase-like_dom_sf"/>
</dbReference>
<evidence type="ECO:0000256" key="19">
    <source>
        <dbReference type="SAM" id="Phobius"/>
    </source>
</evidence>
<feature type="chain" id="PRO_5042962893" description="non-specific serine/threonine protein kinase" evidence="20">
    <location>
        <begin position="25"/>
        <end position="928"/>
    </location>
</feature>
<dbReference type="Pfam" id="PF07714">
    <property type="entry name" value="PK_Tyr_Ser-Thr"/>
    <property type="match status" value="1"/>
</dbReference>
<keyword evidence="8 20" id="KW-0732">Signal</keyword>
<evidence type="ECO:0000256" key="9">
    <source>
        <dbReference type="ARBA" id="ARBA00022737"/>
    </source>
</evidence>
<dbReference type="SMART" id="SM00220">
    <property type="entry name" value="S_TKc"/>
    <property type="match status" value="1"/>
</dbReference>
<evidence type="ECO:0000313" key="22">
    <source>
        <dbReference type="EMBL" id="KAK4590900.1"/>
    </source>
</evidence>
<evidence type="ECO:0000256" key="8">
    <source>
        <dbReference type="ARBA" id="ARBA00022729"/>
    </source>
</evidence>
<organism evidence="22 23">
    <name type="scientific">Quercus rubra</name>
    <name type="common">Northern red oak</name>
    <name type="synonym">Quercus borealis</name>
    <dbReference type="NCBI Taxonomy" id="3512"/>
    <lineage>
        <taxon>Eukaryota</taxon>
        <taxon>Viridiplantae</taxon>
        <taxon>Streptophyta</taxon>
        <taxon>Embryophyta</taxon>
        <taxon>Tracheophyta</taxon>
        <taxon>Spermatophyta</taxon>
        <taxon>Magnoliopsida</taxon>
        <taxon>eudicotyledons</taxon>
        <taxon>Gunneridae</taxon>
        <taxon>Pentapetalae</taxon>
        <taxon>rosids</taxon>
        <taxon>fabids</taxon>
        <taxon>Fagales</taxon>
        <taxon>Fagaceae</taxon>
        <taxon>Quercus</taxon>
    </lineage>
</organism>
<dbReference type="Pfam" id="PF13855">
    <property type="entry name" value="LRR_8"/>
    <property type="match status" value="1"/>
</dbReference>
<feature type="signal peptide" evidence="20">
    <location>
        <begin position="1"/>
        <end position="24"/>
    </location>
</feature>
<dbReference type="InterPro" id="IPR001245">
    <property type="entry name" value="Ser-Thr/Tyr_kinase_cat_dom"/>
</dbReference>
<dbReference type="GO" id="GO:0004674">
    <property type="term" value="F:protein serine/threonine kinase activity"/>
    <property type="evidence" value="ECO:0007669"/>
    <property type="project" value="UniProtKB-KW"/>
</dbReference>
<gene>
    <name evidence="22" type="ORF">RGQ29_021193</name>
</gene>
<evidence type="ECO:0000256" key="5">
    <source>
        <dbReference type="ARBA" id="ARBA00022614"/>
    </source>
</evidence>
<comment type="catalytic activity">
    <reaction evidence="16">
        <text>L-threonyl-[protein] + ATP = O-phospho-L-threonyl-[protein] + ADP + H(+)</text>
        <dbReference type="Rhea" id="RHEA:46608"/>
        <dbReference type="Rhea" id="RHEA-COMP:11060"/>
        <dbReference type="Rhea" id="RHEA-COMP:11605"/>
        <dbReference type="ChEBI" id="CHEBI:15378"/>
        <dbReference type="ChEBI" id="CHEBI:30013"/>
        <dbReference type="ChEBI" id="CHEBI:30616"/>
        <dbReference type="ChEBI" id="CHEBI:61977"/>
        <dbReference type="ChEBI" id="CHEBI:456216"/>
        <dbReference type="EC" id="2.7.11.1"/>
    </reaction>
</comment>
<keyword evidence="10 18" id="KW-0547">Nucleotide-binding</keyword>
<evidence type="ECO:0000256" key="16">
    <source>
        <dbReference type="ARBA" id="ARBA00047899"/>
    </source>
</evidence>
<dbReference type="PANTHER" id="PTHR45631">
    <property type="entry name" value="OS07G0107800 PROTEIN-RELATED"/>
    <property type="match status" value="1"/>
</dbReference>
<dbReference type="GO" id="GO:0005524">
    <property type="term" value="F:ATP binding"/>
    <property type="evidence" value="ECO:0007669"/>
    <property type="project" value="UniProtKB-UniRule"/>
</dbReference>
<keyword evidence="11" id="KW-0418">Kinase</keyword>
<keyword evidence="3" id="KW-0723">Serine/threonine-protein kinase</keyword>
<evidence type="ECO:0000256" key="3">
    <source>
        <dbReference type="ARBA" id="ARBA00022527"/>
    </source>
</evidence>
<reference evidence="22 23" key="1">
    <citation type="journal article" date="2023" name="G3 (Bethesda)">
        <title>A haplotype-resolved chromosome-scale genome for Quercus rubra L. provides insights into the genetics of adaptive traits for red oak species.</title>
        <authorList>
            <person name="Kapoor B."/>
            <person name="Jenkins J."/>
            <person name="Schmutz J."/>
            <person name="Zhebentyayeva T."/>
            <person name="Kuelheim C."/>
            <person name="Coggeshall M."/>
            <person name="Heim C."/>
            <person name="Lasky J.R."/>
            <person name="Leites L."/>
            <person name="Islam-Faridi N."/>
            <person name="Romero-Severson J."/>
            <person name="DeLeo V.L."/>
            <person name="Lucas S.M."/>
            <person name="Lazic D."/>
            <person name="Gailing O."/>
            <person name="Carlson J."/>
            <person name="Staton M."/>
        </authorList>
    </citation>
    <scope>NUCLEOTIDE SEQUENCE [LARGE SCALE GENOMIC DNA]</scope>
    <source>
        <strain evidence="22">Pseudo-F2</strain>
    </source>
</reference>
<keyword evidence="6" id="KW-0808">Transferase</keyword>
<dbReference type="PROSITE" id="PS00108">
    <property type="entry name" value="PROTEIN_KINASE_ST"/>
    <property type="match status" value="1"/>
</dbReference>
<keyword evidence="4" id="KW-0597">Phosphoprotein</keyword>
<evidence type="ECO:0000256" key="17">
    <source>
        <dbReference type="ARBA" id="ARBA00048679"/>
    </source>
</evidence>
<accession>A0AAN7FIG6</accession>
<comment type="subcellular location">
    <subcellularLocation>
        <location evidence="1">Membrane</location>
        <topology evidence="1">Single-pass membrane protein</topology>
    </subcellularLocation>
</comment>
<name>A0AAN7FIG6_QUERU</name>
<dbReference type="InterPro" id="IPR001611">
    <property type="entry name" value="Leu-rich_rpt"/>
</dbReference>
<dbReference type="Pfam" id="PF12819">
    <property type="entry name" value="Malectin_like"/>
    <property type="match status" value="1"/>
</dbReference>
<dbReference type="InterPro" id="IPR024788">
    <property type="entry name" value="Malectin-like_Carb-bd_dom"/>
</dbReference>
<dbReference type="FunFam" id="3.30.200.20:FF:000394">
    <property type="entry name" value="Leucine-rich repeat receptor-like protein kinase"/>
    <property type="match status" value="1"/>
</dbReference>
<keyword evidence="5" id="KW-0433">Leucine-rich repeat</keyword>
<keyword evidence="23" id="KW-1185">Reference proteome</keyword>
<dbReference type="FunFam" id="3.80.10.10:FF:000129">
    <property type="entry name" value="Leucine-rich repeat receptor-like kinase"/>
    <property type="match status" value="1"/>
</dbReference>
<evidence type="ECO:0000256" key="18">
    <source>
        <dbReference type="PROSITE-ProRule" id="PRU10141"/>
    </source>
</evidence>
<dbReference type="InterPro" id="IPR008271">
    <property type="entry name" value="Ser/Thr_kinase_AS"/>
</dbReference>
<dbReference type="SUPFAM" id="SSF52058">
    <property type="entry name" value="L domain-like"/>
    <property type="match status" value="1"/>
</dbReference>
<dbReference type="Gene3D" id="3.30.200.20">
    <property type="entry name" value="Phosphorylase Kinase, domain 1"/>
    <property type="match status" value="1"/>
</dbReference>
<feature type="domain" description="Protein kinase" evidence="21">
    <location>
        <begin position="584"/>
        <end position="856"/>
    </location>
</feature>
<evidence type="ECO:0000256" key="12">
    <source>
        <dbReference type="ARBA" id="ARBA00022840"/>
    </source>
</evidence>
<comment type="caution">
    <text evidence="22">The sequence shown here is derived from an EMBL/GenBank/DDBJ whole genome shotgun (WGS) entry which is preliminary data.</text>
</comment>
<dbReference type="FunFam" id="1.10.510.10:FF:000146">
    <property type="entry name" value="LRR receptor-like serine/threonine-protein kinase IOS1"/>
    <property type="match status" value="1"/>
</dbReference>
<evidence type="ECO:0000256" key="15">
    <source>
        <dbReference type="ARBA" id="ARBA00023170"/>
    </source>
</evidence>
<evidence type="ECO:0000256" key="14">
    <source>
        <dbReference type="ARBA" id="ARBA00023136"/>
    </source>
</evidence>
<protein>
    <recommendedName>
        <fullName evidence="2">non-specific serine/threonine protein kinase</fullName>
        <ecNumber evidence="2">2.7.11.1</ecNumber>
    </recommendedName>
</protein>
<comment type="catalytic activity">
    <reaction evidence="17">
        <text>L-seryl-[protein] + ATP = O-phospho-L-seryl-[protein] + ADP + H(+)</text>
        <dbReference type="Rhea" id="RHEA:17989"/>
        <dbReference type="Rhea" id="RHEA-COMP:9863"/>
        <dbReference type="Rhea" id="RHEA-COMP:11604"/>
        <dbReference type="ChEBI" id="CHEBI:15378"/>
        <dbReference type="ChEBI" id="CHEBI:29999"/>
        <dbReference type="ChEBI" id="CHEBI:30616"/>
        <dbReference type="ChEBI" id="CHEBI:83421"/>
        <dbReference type="ChEBI" id="CHEBI:456216"/>
        <dbReference type="EC" id="2.7.11.1"/>
    </reaction>
</comment>
<dbReference type="PROSITE" id="PS50011">
    <property type="entry name" value="PROTEIN_KINASE_DOM"/>
    <property type="match status" value="1"/>
</dbReference>
<dbReference type="InterPro" id="IPR017441">
    <property type="entry name" value="Protein_kinase_ATP_BS"/>
</dbReference>
<dbReference type="Proteomes" id="UP001324115">
    <property type="component" value="Unassembled WGS sequence"/>
</dbReference>
<evidence type="ECO:0000313" key="23">
    <source>
        <dbReference type="Proteomes" id="UP001324115"/>
    </source>
</evidence>
<evidence type="ECO:0000256" key="11">
    <source>
        <dbReference type="ARBA" id="ARBA00022777"/>
    </source>
</evidence>
<dbReference type="InterPro" id="IPR032675">
    <property type="entry name" value="LRR_dom_sf"/>
</dbReference>
<dbReference type="GO" id="GO:0016020">
    <property type="term" value="C:membrane"/>
    <property type="evidence" value="ECO:0007669"/>
    <property type="project" value="UniProtKB-SubCell"/>
</dbReference>
<evidence type="ECO:0000256" key="13">
    <source>
        <dbReference type="ARBA" id="ARBA00022989"/>
    </source>
</evidence>
<keyword evidence="7 19" id="KW-0812">Transmembrane</keyword>
<evidence type="ECO:0000256" key="10">
    <source>
        <dbReference type="ARBA" id="ARBA00022741"/>
    </source>
</evidence>
<evidence type="ECO:0000256" key="4">
    <source>
        <dbReference type="ARBA" id="ARBA00022553"/>
    </source>
</evidence>
<keyword evidence="12 18" id="KW-0067">ATP-binding</keyword>
<dbReference type="EC" id="2.7.11.1" evidence="2"/>
<keyword evidence="14 19" id="KW-0472">Membrane</keyword>
<evidence type="ECO:0000256" key="6">
    <source>
        <dbReference type="ARBA" id="ARBA00022679"/>
    </source>
</evidence>
<dbReference type="InterPro" id="IPR000719">
    <property type="entry name" value="Prot_kinase_dom"/>
</dbReference>
<evidence type="ECO:0000256" key="1">
    <source>
        <dbReference type="ARBA" id="ARBA00004167"/>
    </source>
</evidence>
<evidence type="ECO:0000256" key="2">
    <source>
        <dbReference type="ARBA" id="ARBA00012513"/>
    </source>
</evidence>
<keyword evidence="9" id="KW-0677">Repeat</keyword>
<sequence length="928" mass="102946">MMGSFKHFILAFLGGFALIHLVEAQDQSGFINIACGSPANSNYSEPTTGINYISDAAFIDTGISQQISAVYKGGFQQQVWNLRSFPQGIRNCYNISITQGNKYLIRGTFFYGNYDGQSKLPQFDIHLGVNMWDTVNITNVTIPVIKELIHVPSQTNLQVCLVNTGLGMPFISAIELRPLSNKTYETNFGSLALFARLDVGSSISYRYPFDIYDRIWRPYNDNTYTILSTSQTIDTPSNNYYQPPSIVMSTASTPINVSAPLELFWDTENATSEYYIYMHFIEVVNLTATQFRSFNITLNGKYWYGPFAPKYLSTITLFSPSILPNAQKYDFLFFKAEGSTLPPIINALEIYSVRDLSQSGTYQKDVDAITNIKSAYGVQKNWEGDPCLPQAYSWAGLNCSNDSVNPPRITSLNLSSSGLTGVISVYISNLTMLQILDLSNNNLTGSVPDFLTQLQYLRVLNLEKNQLTGTIPADLIERSKTGALLLSVDENLNVCGSGSCKKKKSIAVPIGASVGVLLILACIVLWCWRKRTKKSKELEIAETESNTQTMSLQPLESLQQTMSLKSLESLQRQFTYADLIRITNNFERVLGKGGFGKVYHGYIDDTQVAVKVLSLSSVQGYQQFQAEVKLLMRVHHRNLTTLVGYCYEGPNMGLVYEYMANGDLDAHLSGKNTNILSWEARLNIATDAAQGLEYLHYGCKPPIIHRDVKTTNILLNENFHAKIADFGLSKMFPTDGITHVSTFSVGGTPGYLDPEFSLSYRLTEKSDVYSFGVVLLEIITSRPVIERADENIHISQWVRIMLDKGDIQNIVDPRMCGDFNVNSAWKAIEIAMACVSSTSTERPSMSEVVMKLKECLKSELAQRAGESNYLVEMVNMNMITELIPLARLWVVGHGSWSDGPMVVGGGNDGLMVVGGAGGDGPMTVVLVH</sequence>
<dbReference type="Gene3D" id="3.80.10.10">
    <property type="entry name" value="Ribonuclease Inhibitor"/>
    <property type="match status" value="1"/>
</dbReference>
<keyword evidence="13 19" id="KW-1133">Transmembrane helix</keyword>
<dbReference type="AlphaFoldDB" id="A0AAN7FIG6"/>